<keyword evidence="1" id="KW-1133">Transmembrane helix</keyword>
<evidence type="ECO:0000313" key="3">
    <source>
        <dbReference type="Proteomes" id="UP001158067"/>
    </source>
</evidence>
<gene>
    <name evidence="2" type="ORF">SAMN06265222_105256</name>
</gene>
<proteinExistence type="predicted"/>
<feature type="transmembrane region" description="Helical" evidence="1">
    <location>
        <begin position="421"/>
        <end position="441"/>
    </location>
</feature>
<evidence type="ECO:0000313" key="2">
    <source>
        <dbReference type="EMBL" id="SMP57072.1"/>
    </source>
</evidence>
<protein>
    <submittedName>
        <fullName evidence="2">Uncharacterized protein</fullName>
    </submittedName>
</protein>
<feature type="transmembrane region" description="Helical" evidence="1">
    <location>
        <begin position="462"/>
        <end position="484"/>
    </location>
</feature>
<feature type="transmembrane region" description="Helical" evidence="1">
    <location>
        <begin position="576"/>
        <end position="600"/>
    </location>
</feature>
<feature type="transmembrane region" description="Helical" evidence="1">
    <location>
        <begin position="165"/>
        <end position="182"/>
    </location>
</feature>
<keyword evidence="3" id="KW-1185">Reference proteome</keyword>
<feature type="transmembrane region" description="Helical" evidence="1">
    <location>
        <begin position="51"/>
        <end position="73"/>
    </location>
</feature>
<reference evidence="2 3" key="1">
    <citation type="submission" date="2017-05" db="EMBL/GenBank/DDBJ databases">
        <authorList>
            <person name="Varghese N."/>
            <person name="Submissions S."/>
        </authorList>
    </citation>
    <scope>NUCLEOTIDE SEQUENCE [LARGE SCALE GENOMIC DNA]</scope>
    <source>
        <strain evidence="2 3">DSM 25457</strain>
    </source>
</reference>
<comment type="caution">
    <text evidence="2">The sequence shown here is derived from an EMBL/GenBank/DDBJ whole genome shotgun (WGS) entry which is preliminary data.</text>
</comment>
<feature type="transmembrane region" description="Helical" evidence="1">
    <location>
        <begin position="496"/>
        <end position="522"/>
    </location>
</feature>
<name>A0ABY1Q2B1_9BACT</name>
<feature type="transmembrane region" description="Helical" evidence="1">
    <location>
        <begin position="203"/>
        <end position="221"/>
    </location>
</feature>
<sequence>MNVPHPQAQSTGGGSSPSVWHAVATLWHLETIRTTYRVKRFLARLGSPRQAFASMLAIGFVALYLLAGLTVLARRDVVDPSRLQLWLSGGMVCYAIYHAIKYAWSKSGGMSSVPLTGSPLTPAMGLWIHGGPLPRDIVSLHEVVRLVPSTAAKTSLLCVVLYRDVPSLVCLWVGVFSALFTLEWIRRLISQFMDALNTRERKVIQGVAALVAIALVAQIGTQTWNRTPAGSDPAQYMVSMIGEAAEFAMSAPVQWLATPLQPASHLAVCQPMQWAALVFPTDWIVLHAGLSLVGTFGWIAVVLFAYVRLDHWSLTKRHANEQLQLQQFIGGNSSLVGHPGRFQQPDSVSRSGFARLFSKLNAGRRFDLFVNPGVAAVFVRQWHCVVRYRASVIVSFAIPMIVSLSPLLTNDSALAGKATRQWMFVIGGIALSTLLLAPPALQIDFRRDLKRMWLLRAFPIRPLAMCVAMISMPVLITSLFQWATLGLAYSIAGPPIYQVVWLAITLPALATMTFAIENALFLTFPHHVHDQGIAMVIRAKVTFLWKGVLLLLFPALLYAWTLLCVATIPADWCPEVAYVGSILGFWMMALTSIAVCVWAWGRFDPAADTPAE</sequence>
<keyword evidence="1" id="KW-0812">Transmembrane</keyword>
<organism evidence="2 3">
    <name type="scientific">Neorhodopirellula lusitana</name>
    <dbReference type="NCBI Taxonomy" id="445327"/>
    <lineage>
        <taxon>Bacteria</taxon>
        <taxon>Pseudomonadati</taxon>
        <taxon>Planctomycetota</taxon>
        <taxon>Planctomycetia</taxon>
        <taxon>Pirellulales</taxon>
        <taxon>Pirellulaceae</taxon>
        <taxon>Neorhodopirellula</taxon>
    </lineage>
</organism>
<accession>A0ABY1Q2B1</accession>
<dbReference type="RefSeq" id="WP_283432714.1">
    <property type="nucleotide sequence ID" value="NZ_FXUG01000005.1"/>
</dbReference>
<keyword evidence="1" id="KW-0472">Membrane</keyword>
<feature type="transmembrane region" description="Helical" evidence="1">
    <location>
        <begin position="85"/>
        <end position="104"/>
    </location>
</feature>
<dbReference type="EMBL" id="FXUG01000005">
    <property type="protein sequence ID" value="SMP57072.1"/>
    <property type="molecule type" value="Genomic_DNA"/>
</dbReference>
<feature type="transmembrane region" description="Helical" evidence="1">
    <location>
        <begin position="543"/>
        <end position="570"/>
    </location>
</feature>
<feature type="transmembrane region" description="Helical" evidence="1">
    <location>
        <begin position="390"/>
        <end position="409"/>
    </location>
</feature>
<feature type="transmembrane region" description="Helical" evidence="1">
    <location>
        <begin position="284"/>
        <end position="307"/>
    </location>
</feature>
<dbReference type="Proteomes" id="UP001158067">
    <property type="component" value="Unassembled WGS sequence"/>
</dbReference>
<evidence type="ECO:0000256" key="1">
    <source>
        <dbReference type="SAM" id="Phobius"/>
    </source>
</evidence>